<dbReference type="GO" id="GO:0008821">
    <property type="term" value="F:crossover junction DNA endonuclease activity"/>
    <property type="evidence" value="ECO:0007669"/>
    <property type="project" value="UniProtKB-UniRule"/>
</dbReference>
<evidence type="ECO:0000256" key="10">
    <source>
        <dbReference type="ARBA" id="ARBA00023172"/>
    </source>
</evidence>
<evidence type="ECO:0000256" key="1">
    <source>
        <dbReference type="ARBA" id="ARBA00009518"/>
    </source>
</evidence>
<evidence type="ECO:0000256" key="5">
    <source>
        <dbReference type="ARBA" id="ARBA00022759"/>
    </source>
</evidence>
<comment type="subcellular location">
    <subcellularLocation>
        <location evidence="13">Cytoplasm</location>
    </subcellularLocation>
</comment>
<dbReference type="OrthoDB" id="9805499at2"/>
<dbReference type="Proteomes" id="UP000198995">
    <property type="component" value="Unassembled WGS sequence"/>
</dbReference>
<comment type="function">
    <text evidence="13">The RuvA-RuvB-RuvC complex processes Holliday junction (HJ) DNA during genetic recombination and DNA repair. Endonuclease that resolves HJ intermediates. Cleaves cruciform DNA by making single-stranded nicks across the HJ at symmetrical positions within the homologous arms, yielding a 5'-phosphate and a 3'-hydroxyl group; requires a central core of homology in the junction. The consensus cleavage sequence is 5'-(A/T)TT(C/G)-3'. Cleavage occurs on the 3'-side of the TT dinucleotide at the point of strand exchange. HJ branch migration catalyzed by RuvA-RuvB allows RuvC to scan DNA until it finds its consensus sequence, where it cleaves and resolves the cruciform DNA.</text>
</comment>
<keyword evidence="8 13" id="KW-0460">Magnesium</keyword>
<organism evidence="15 16">
    <name type="scientific">Peptococcus niger</name>
    <dbReference type="NCBI Taxonomy" id="2741"/>
    <lineage>
        <taxon>Bacteria</taxon>
        <taxon>Bacillati</taxon>
        <taxon>Bacillota</taxon>
        <taxon>Clostridia</taxon>
        <taxon>Eubacteriales</taxon>
        <taxon>Peptococcaceae</taxon>
        <taxon>Peptococcus</taxon>
    </lineage>
</organism>
<dbReference type="InterPro" id="IPR020563">
    <property type="entry name" value="X-over_junc_endoDNase_Mg_BS"/>
</dbReference>
<dbReference type="PANTHER" id="PTHR30194:SF3">
    <property type="entry name" value="CROSSOVER JUNCTION ENDODEOXYRIBONUCLEASE RUVC"/>
    <property type="match status" value="1"/>
</dbReference>
<evidence type="ECO:0000256" key="11">
    <source>
        <dbReference type="ARBA" id="ARBA00023204"/>
    </source>
</evidence>
<dbReference type="Pfam" id="PF02075">
    <property type="entry name" value="RuvC"/>
    <property type="match status" value="1"/>
</dbReference>
<name>A0A1G6S225_PEPNI</name>
<feature type="active site" evidence="13">
    <location>
        <position position="67"/>
    </location>
</feature>
<evidence type="ECO:0000256" key="6">
    <source>
        <dbReference type="ARBA" id="ARBA00022763"/>
    </source>
</evidence>
<proteinExistence type="inferred from homology"/>
<reference evidence="15 16" key="1">
    <citation type="submission" date="2016-10" db="EMBL/GenBank/DDBJ databases">
        <authorList>
            <person name="de Groot N.N."/>
        </authorList>
    </citation>
    <scope>NUCLEOTIDE SEQUENCE [LARGE SCALE GENOMIC DNA]</scope>
    <source>
        <strain evidence="15 16">DSM 20475</strain>
    </source>
</reference>
<feature type="binding site" evidence="13">
    <location>
        <position position="67"/>
    </location>
    <ligand>
        <name>Mg(2+)</name>
        <dbReference type="ChEBI" id="CHEBI:18420"/>
        <label>2</label>
    </ligand>
</feature>
<feature type="active site" evidence="13">
    <location>
        <position position="7"/>
    </location>
</feature>
<keyword evidence="16" id="KW-1185">Reference proteome</keyword>
<dbReference type="NCBIfam" id="NF000711">
    <property type="entry name" value="PRK00039.2-1"/>
    <property type="match status" value="1"/>
</dbReference>
<comment type="catalytic activity">
    <reaction evidence="12 13">
        <text>Endonucleolytic cleavage at a junction such as a reciprocal single-stranded crossover between two homologous DNA duplexes (Holliday junction).</text>
        <dbReference type="EC" id="3.1.21.10"/>
    </reaction>
</comment>
<dbReference type="NCBIfam" id="TIGR00228">
    <property type="entry name" value="ruvC"/>
    <property type="match status" value="1"/>
</dbReference>
<keyword evidence="11 13" id="KW-0234">DNA repair</keyword>
<dbReference type="CDD" id="cd16962">
    <property type="entry name" value="RuvC"/>
    <property type="match status" value="1"/>
</dbReference>
<dbReference type="GO" id="GO:0005737">
    <property type="term" value="C:cytoplasm"/>
    <property type="evidence" value="ECO:0007669"/>
    <property type="project" value="UniProtKB-SubCell"/>
</dbReference>
<keyword evidence="6 13" id="KW-0227">DNA damage</keyword>
<dbReference type="Gene3D" id="3.30.420.10">
    <property type="entry name" value="Ribonuclease H-like superfamily/Ribonuclease H"/>
    <property type="match status" value="1"/>
</dbReference>
<keyword evidence="10 13" id="KW-0233">DNA recombination</keyword>
<evidence type="ECO:0000256" key="8">
    <source>
        <dbReference type="ARBA" id="ARBA00022842"/>
    </source>
</evidence>
<dbReference type="EC" id="3.1.21.10" evidence="13 14"/>
<evidence type="ECO:0000313" key="16">
    <source>
        <dbReference type="Proteomes" id="UP000198995"/>
    </source>
</evidence>
<evidence type="ECO:0000256" key="13">
    <source>
        <dbReference type="HAMAP-Rule" id="MF_00034"/>
    </source>
</evidence>
<gene>
    <name evidence="13" type="primary">ruvC</name>
    <name evidence="15" type="ORF">SAMN04489866_101200</name>
</gene>
<keyword evidence="3 13" id="KW-0540">Nuclease</keyword>
<dbReference type="InterPro" id="IPR002176">
    <property type="entry name" value="X-over_junc_endoDNase_RuvC"/>
</dbReference>
<dbReference type="STRING" id="2741.SAMN04489866_101200"/>
<dbReference type="RefSeq" id="WP_091790893.1">
    <property type="nucleotide sequence ID" value="NZ_FNAF01000001.1"/>
</dbReference>
<protein>
    <recommendedName>
        <fullName evidence="13 14">Crossover junction endodeoxyribonuclease RuvC</fullName>
        <ecNumber evidence="13 14">3.1.21.10</ecNumber>
    </recommendedName>
    <alternativeName>
        <fullName evidence="13">Holliday junction nuclease RuvC</fullName>
    </alternativeName>
    <alternativeName>
        <fullName evidence="13">Holliday junction resolvase RuvC</fullName>
    </alternativeName>
</protein>
<evidence type="ECO:0000256" key="14">
    <source>
        <dbReference type="NCBIfam" id="TIGR00228"/>
    </source>
</evidence>
<dbReference type="AlphaFoldDB" id="A0A1G6S225"/>
<evidence type="ECO:0000256" key="3">
    <source>
        <dbReference type="ARBA" id="ARBA00022722"/>
    </source>
</evidence>
<keyword evidence="5 13" id="KW-0255">Endonuclease</keyword>
<keyword evidence="2 13" id="KW-0963">Cytoplasm</keyword>
<dbReference type="SUPFAM" id="SSF53098">
    <property type="entry name" value="Ribonuclease H-like"/>
    <property type="match status" value="1"/>
</dbReference>
<dbReference type="InterPro" id="IPR012337">
    <property type="entry name" value="RNaseH-like_sf"/>
</dbReference>
<keyword evidence="7 13" id="KW-0378">Hydrolase</keyword>
<evidence type="ECO:0000256" key="12">
    <source>
        <dbReference type="ARBA" id="ARBA00029354"/>
    </source>
</evidence>
<comment type="cofactor">
    <cofactor evidence="13">
        <name>Mg(2+)</name>
        <dbReference type="ChEBI" id="CHEBI:18420"/>
    </cofactor>
    <text evidence="13">Binds 2 Mg(2+) ion per subunit.</text>
</comment>
<feature type="active site" evidence="13">
    <location>
        <position position="140"/>
    </location>
</feature>
<dbReference type="GO" id="GO:0006281">
    <property type="term" value="P:DNA repair"/>
    <property type="evidence" value="ECO:0007669"/>
    <property type="project" value="UniProtKB-UniRule"/>
</dbReference>
<accession>A0A1G6S225</accession>
<dbReference type="GO" id="GO:0003677">
    <property type="term" value="F:DNA binding"/>
    <property type="evidence" value="ECO:0007669"/>
    <property type="project" value="UniProtKB-KW"/>
</dbReference>
<evidence type="ECO:0000256" key="7">
    <source>
        <dbReference type="ARBA" id="ARBA00022801"/>
    </source>
</evidence>
<dbReference type="PANTHER" id="PTHR30194">
    <property type="entry name" value="CROSSOVER JUNCTION ENDODEOXYRIBONUCLEASE RUVC"/>
    <property type="match status" value="1"/>
</dbReference>
<dbReference type="InterPro" id="IPR036397">
    <property type="entry name" value="RNaseH_sf"/>
</dbReference>
<evidence type="ECO:0000256" key="4">
    <source>
        <dbReference type="ARBA" id="ARBA00022723"/>
    </source>
</evidence>
<dbReference type="GO" id="GO:0000287">
    <property type="term" value="F:magnesium ion binding"/>
    <property type="evidence" value="ECO:0007669"/>
    <property type="project" value="UniProtKB-UniRule"/>
</dbReference>
<evidence type="ECO:0000256" key="9">
    <source>
        <dbReference type="ARBA" id="ARBA00023125"/>
    </source>
</evidence>
<comment type="similarity">
    <text evidence="1 13">Belongs to the RuvC family.</text>
</comment>
<feature type="binding site" evidence="13">
    <location>
        <position position="140"/>
    </location>
    <ligand>
        <name>Mg(2+)</name>
        <dbReference type="ChEBI" id="CHEBI:18420"/>
        <label>1</label>
    </ligand>
</feature>
<keyword evidence="9 13" id="KW-0238">DNA-binding</keyword>
<comment type="subunit">
    <text evidence="13">Homodimer which binds Holliday junction (HJ) DNA. The HJ becomes 2-fold symmetrical on binding to RuvC with unstacked arms; it has a different conformation from HJ DNA in complex with RuvA. In the full resolvosome a probable DNA-RuvA(4)-RuvB(12)-RuvC(2) complex forms which resolves the HJ.</text>
</comment>
<dbReference type="GO" id="GO:0006310">
    <property type="term" value="P:DNA recombination"/>
    <property type="evidence" value="ECO:0007669"/>
    <property type="project" value="UniProtKB-UniRule"/>
</dbReference>
<dbReference type="GO" id="GO:0048476">
    <property type="term" value="C:Holliday junction resolvase complex"/>
    <property type="evidence" value="ECO:0007669"/>
    <property type="project" value="UniProtKB-UniRule"/>
</dbReference>
<evidence type="ECO:0000313" key="15">
    <source>
        <dbReference type="EMBL" id="SDD10950.1"/>
    </source>
</evidence>
<keyword evidence="4 13" id="KW-0479">Metal-binding</keyword>
<dbReference type="PROSITE" id="PS01321">
    <property type="entry name" value="RUVC"/>
    <property type="match status" value="1"/>
</dbReference>
<dbReference type="FunFam" id="3.30.420.10:FF:000002">
    <property type="entry name" value="Crossover junction endodeoxyribonuclease RuvC"/>
    <property type="match status" value="1"/>
</dbReference>
<sequence>MIILGLDPGTATTGYGVVKYLRGRLTGICYGTITTPAEDPMSKRLLTIYEELGQVIDRFRPDEIAIEKLFFGRNTTTAITVGQARGILLLQAEMHHLPVGEYTPMQVKRAIVGYGMAEKKQMQRMVREILKLDYIPKPDDAADALGIAICHAHMRGAG</sequence>
<dbReference type="EMBL" id="FNAF01000001">
    <property type="protein sequence ID" value="SDD10950.1"/>
    <property type="molecule type" value="Genomic_DNA"/>
</dbReference>
<dbReference type="HAMAP" id="MF_00034">
    <property type="entry name" value="RuvC"/>
    <property type="match status" value="1"/>
</dbReference>
<feature type="binding site" evidence="13">
    <location>
        <position position="7"/>
    </location>
    <ligand>
        <name>Mg(2+)</name>
        <dbReference type="ChEBI" id="CHEBI:18420"/>
        <label>1</label>
    </ligand>
</feature>
<dbReference type="PRINTS" id="PR00696">
    <property type="entry name" value="RSOLVASERUVC"/>
</dbReference>
<evidence type="ECO:0000256" key="2">
    <source>
        <dbReference type="ARBA" id="ARBA00022490"/>
    </source>
</evidence>